<sequence length="82" mass="9481">GKMCHPDNICEMPPEFVYLKFDGKRFRQNGKKRRFPGNQSDHVITHTLIVPQRASKVTFDLSGSKGKRCMRVEVYGKPVEEE</sequence>
<protein>
    <submittedName>
        <fullName evidence="1">Uncharacterized protein</fullName>
    </submittedName>
</protein>
<reference evidence="1" key="1">
    <citation type="submission" date="2023-01" db="EMBL/GenBank/DDBJ databases">
        <title>Genome assembly of the deep-sea coral Lophelia pertusa.</title>
        <authorList>
            <person name="Herrera S."/>
            <person name="Cordes E."/>
        </authorList>
    </citation>
    <scope>NUCLEOTIDE SEQUENCE</scope>
    <source>
        <strain evidence="1">USNM1676648</strain>
        <tissue evidence="1">Polyp</tissue>
    </source>
</reference>
<dbReference type="AlphaFoldDB" id="A0A9W9Y8P5"/>
<gene>
    <name evidence="1" type="ORF">OS493_030593</name>
</gene>
<accession>A0A9W9Y8P5</accession>
<comment type="caution">
    <text evidence="1">The sequence shown here is derived from an EMBL/GenBank/DDBJ whole genome shotgun (WGS) entry which is preliminary data.</text>
</comment>
<keyword evidence="2" id="KW-1185">Reference proteome</keyword>
<dbReference type="Gene3D" id="2.60.120.260">
    <property type="entry name" value="Galactose-binding domain-like"/>
    <property type="match status" value="1"/>
</dbReference>
<name>A0A9W9Y8P5_9CNID</name>
<feature type="non-terminal residue" evidence="1">
    <location>
        <position position="82"/>
    </location>
</feature>
<evidence type="ECO:0000313" key="2">
    <source>
        <dbReference type="Proteomes" id="UP001163046"/>
    </source>
</evidence>
<dbReference type="Proteomes" id="UP001163046">
    <property type="component" value="Unassembled WGS sequence"/>
</dbReference>
<dbReference type="EMBL" id="MU827810">
    <property type="protein sequence ID" value="KAJ7323803.1"/>
    <property type="molecule type" value="Genomic_DNA"/>
</dbReference>
<proteinExistence type="predicted"/>
<feature type="non-terminal residue" evidence="1">
    <location>
        <position position="1"/>
    </location>
</feature>
<evidence type="ECO:0000313" key="1">
    <source>
        <dbReference type="EMBL" id="KAJ7323803.1"/>
    </source>
</evidence>
<organism evidence="1 2">
    <name type="scientific">Desmophyllum pertusum</name>
    <dbReference type="NCBI Taxonomy" id="174260"/>
    <lineage>
        <taxon>Eukaryota</taxon>
        <taxon>Metazoa</taxon>
        <taxon>Cnidaria</taxon>
        <taxon>Anthozoa</taxon>
        <taxon>Hexacorallia</taxon>
        <taxon>Scleractinia</taxon>
        <taxon>Caryophylliina</taxon>
        <taxon>Caryophylliidae</taxon>
        <taxon>Desmophyllum</taxon>
    </lineage>
</organism>